<dbReference type="EMBL" id="CP010836">
    <property type="protein sequence ID" value="AJP71202.1"/>
    <property type="molecule type" value="Genomic_DNA"/>
</dbReference>
<accession>A0A7U4LE83</accession>
<feature type="signal peptide" evidence="1">
    <location>
        <begin position="1"/>
        <end position="17"/>
    </location>
</feature>
<dbReference type="PANTHER" id="PTHR43798:SF33">
    <property type="entry name" value="HYDROLASE, PUTATIVE (AFU_ORTHOLOGUE AFUA_2G14860)-RELATED"/>
    <property type="match status" value="1"/>
</dbReference>
<keyword evidence="1" id="KW-0732">Signal</keyword>
<evidence type="ECO:0000259" key="2">
    <source>
        <dbReference type="Pfam" id="PF12697"/>
    </source>
</evidence>
<evidence type="ECO:0000313" key="4">
    <source>
        <dbReference type="Proteomes" id="UP000032300"/>
    </source>
</evidence>
<dbReference type="PANTHER" id="PTHR43798">
    <property type="entry name" value="MONOACYLGLYCEROL LIPASE"/>
    <property type="match status" value="1"/>
</dbReference>
<reference evidence="3 4" key="1">
    <citation type="journal article" date="2015" name="Int. J. Syst. Evol. Microbiol.">
        <title>Sphingomonas hengshuiensis sp. nov., isolated from lake wetland.</title>
        <authorList>
            <person name="Wei S."/>
            <person name="Wang T."/>
            <person name="Liu H."/>
            <person name="Zhang C."/>
            <person name="Guo J."/>
            <person name="Wang Q."/>
            <person name="Liang K."/>
            <person name="Zhang Z."/>
        </authorList>
    </citation>
    <scope>NUCLEOTIDE SEQUENCE [LARGE SCALE GENOMIC DNA]</scope>
    <source>
        <strain evidence="3 4">WHSC-8</strain>
    </source>
</reference>
<dbReference type="KEGG" id="sphi:TS85_04320"/>
<dbReference type="GO" id="GO:0016020">
    <property type="term" value="C:membrane"/>
    <property type="evidence" value="ECO:0007669"/>
    <property type="project" value="TreeGrafter"/>
</dbReference>
<evidence type="ECO:0000256" key="1">
    <source>
        <dbReference type="SAM" id="SignalP"/>
    </source>
</evidence>
<sequence length="286" mass="30704">MAWAILLGCGMAGQAAAAAKDPPGSEHRDVLVQGHLMHFELSRGSNPDRVILLEAGATLSSTEWTEVMRRLRSRTNATIIAYDRAGMGRSAPLRTRYDVRQEVSRLHDALRQLGLAREMVLVGHSYGGFLIQLYANLYPREVAGMVYVEAVTVSGLGGVAGATLFRNAISDAIRAGTNQFSDPRLAEGYVRTMKTLMRNPPPCGIPVAVITRGPRDMAITDPLLQRWRDGHAALAATTGGTLIHAARSGHVVPVDDPDLVADAILGVNDRAGRARADPRKCALPNG</sequence>
<name>A0A7U4LE83_9SPHN</name>
<dbReference type="RefSeq" id="WP_044330632.1">
    <property type="nucleotide sequence ID" value="NZ_CP010836.1"/>
</dbReference>
<dbReference type="SUPFAM" id="SSF53474">
    <property type="entry name" value="alpha/beta-Hydrolases"/>
    <property type="match status" value="1"/>
</dbReference>
<protein>
    <recommendedName>
        <fullName evidence="2">AB hydrolase-1 domain-containing protein</fullName>
    </recommendedName>
</protein>
<proteinExistence type="predicted"/>
<dbReference type="InterPro" id="IPR000073">
    <property type="entry name" value="AB_hydrolase_1"/>
</dbReference>
<dbReference type="Gene3D" id="3.40.50.1820">
    <property type="entry name" value="alpha/beta hydrolase"/>
    <property type="match status" value="1"/>
</dbReference>
<dbReference type="Pfam" id="PF12697">
    <property type="entry name" value="Abhydrolase_6"/>
    <property type="match status" value="1"/>
</dbReference>
<dbReference type="AlphaFoldDB" id="A0A7U4LE83"/>
<organism evidence="3 4">
    <name type="scientific">Sphingomonas hengshuiensis</name>
    <dbReference type="NCBI Taxonomy" id="1609977"/>
    <lineage>
        <taxon>Bacteria</taxon>
        <taxon>Pseudomonadati</taxon>
        <taxon>Pseudomonadota</taxon>
        <taxon>Alphaproteobacteria</taxon>
        <taxon>Sphingomonadales</taxon>
        <taxon>Sphingomonadaceae</taxon>
        <taxon>Sphingomonas</taxon>
    </lineage>
</organism>
<dbReference type="PRINTS" id="PR00111">
    <property type="entry name" value="ABHYDROLASE"/>
</dbReference>
<dbReference type="Proteomes" id="UP000032300">
    <property type="component" value="Chromosome"/>
</dbReference>
<dbReference type="InterPro" id="IPR050266">
    <property type="entry name" value="AB_hydrolase_sf"/>
</dbReference>
<feature type="chain" id="PRO_5031069542" description="AB hydrolase-1 domain-containing protein" evidence="1">
    <location>
        <begin position="18"/>
        <end position="286"/>
    </location>
</feature>
<keyword evidence="4" id="KW-1185">Reference proteome</keyword>
<dbReference type="InterPro" id="IPR029058">
    <property type="entry name" value="AB_hydrolase_fold"/>
</dbReference>
<gene>
    <name evidence="3" type="ORF">TS85_04320</name>
</gene>
<feature type="domain" description="AB hydrolase-1" evidence="2">
    <location>
        <begin position="55"/>
        <end position="263"/>
    </location>
</feature>
<evidence type="ECO:0000313" key="3">
    <source>
        <dbReference type="EMBL" id="AJP71202.1"/>
    </source>
</evidence>
<reference evidence="3 4" key="2">
    <citation type="submission" date="2015-02" db="EMBL/GenBank/DDBJ databases">
        <title>The complete genome of Sphingomonas hengshuiensis sp. WHSC-8 isolated from soil of Hengshui Lake.</title>
        <authorList>
            <person name="Wei S."/>
            <person name="Guo J."/>
            <person name="Su C."/>
            <person name="Wu R."/>
            <person name="Zhang Z."/>
            <person name="Liang K."/>
            <person name="Li H."/>
            <person name="Wang T."/>
            <person name="Liu H."/>
            <person name="Zhang C."/>
            <person name="Li Z."/>
            <person name="Wang Q."/>
            <person name="Meng J."/>
        </authorList>
    </citation>
    <scope>NUCLEOTIDE SEQUENCE [LARGE SCALE GENOMIC DNA]</scope>
    <source>
        <strain evidence="3 4">WHSC-8</strain>
    </source>
</reference>